<feature type="region of interest" description="Disordered" evidence="1">
    <location>
        <begin position="1"/>
        <end position="29"/>
    </location>
</feature>
<sequence>MIQQKKNQEEEGAVNNNSRNGPKSNNNKMVVGLTEEKEPTVGTDLWKTKFMDAYDFKVYHLIGEGRTIRLALVYYIKAKM</sequence>
<reference evidence="2 3" key="1">
    <citation type="journal article" date="2023" name="Nucleic Acids Res.">
        <title>The hologenome of Daphnia magna reveals possible DNA methylation and microbiome-mediated evolution of the host genome.</title>
        <authorList>
            <person name="Chaturvedi A."/>
            <person name="Li X."/>
            <person name="Dhandapani V."/>
            <person name="Marshall H."/>
            <person name="Kissane S."/>
            <person name="Cuenca-Cambronero M."/>
            <person name="Asole G."/>
            <person name="Calvet F."/>
            <person name="Ruiz-Romero M."/>
            <person name="Marangio P."/>
            <person name="Guigo R."/>
            <person name="Rago D."/>
            <person name="Mirbahai L."/>
            <person name="Eastwood N."/>
            <person name="Colbourne J.K."/>
            <person name="Zhou J."/>
            <person name="Mallon E."/>
            <person name="Orsini L."/>
        </authorList>
    </citation>
    <scope>NUCLEOTIDE SEQUENCE [LARGE SCALE GENOMIC DNA]</scope>
    <source>
        <strain evidence="2">LRV0_1</strain>
    </source>
</reference>
<evidence type="ECO:0000313" key="3">
    <source>
        <dbReference type="Proteomes" id="UP001234178"/>
    </source>
</evidence>
<dbReference type="Proteomes" id="UP001234178">
    <property type="component" value="Unassembled WGS sequence"/>
</dbReference>
<feature type="compositionally biased region" description="Low complexity" evidence="1">
    <location>
        <begin position="15"/>
        <end position="28"/>
    </location>
</feature>
<evidence type="ECO:0000313" key="2">
    <source>
        <dbReference type="EMBL" id="KAK4019621.1"/>
    </source>
</evidence>
<dbReference type="EMBL" id="JAOYFB010000036">
    <property type="protein sequence ID" value="KAK4019621.1"/>
    <property type="molecule type" value="Genomic_DNA"/>
</dbReference>
<gene>
    <name evidence="2" type="ORF">OUZ56_001635</name>
</gene>
<keyword evidence="3" id="KW-1185">Reference proteome</keyword>
<comment type="caution">
    <text evidence="2">The sequence shown here is derived from an EMBL/GenBank/DDBJ whole genome shotgun (WGS) entry which is preliminary data.</text>
</comment>
<protein>
    <submittedName>
        <fullName evidence="2">Uncharacterized protein</fullName>
    </submittedName>
</protein>
<organism evidence="2 3">
    <name type="scientific">Daphnia magna</name>
    <dbReference type="NCBI Taxonomy" id="35525"/>
    <lineage>
        <taxon>Eukaryota</taxon>
        <taxon>Metazoa</taxon>
        <taxon>Ecdysozoa</taxon>
        <taxon>Arthropoda</taxon>
        <taxon>Crustacea</taxon>
        <taxon>Branchiopoda</taxon>
        <taxon>Diplostraca</taxon>
        <taxon>Cladocera</taxon>
        <taxon>Anomopoda</taxon>
        <taxon>Daphniidae</taxon>
        <taxon>Daphnia</taxon>
    </lineage>
</organism>
<accession>A0ABR0A398</accession>
<name>A0ABR0A398_9CRUS</name>
<evidence type="ECO:0000256" key="1">
    <source>
        <dbReference type="SAM" id="MobiDB-lite"/>
    </source>
</evidence>
<proteinExistence type="predicted"/>